<reference evidence="2 3" key="1">
    <citation type="submission" date="2019-08" db="EMBL/GenBank/DDBJ databases">
        <title>Professor.</title>
        <authorList>
            <person name="Park J.S."/>
        </authorList>
    </citation>
    <scope>NUCLEOTIDE SEQUENCE [LARGE SCALE GENOMIC DNA]</scope>
    <source>
        <strain evidence="2 3">176CP5-101</strain>
    </source>
</reference>
<dbReference type="EMBL" id="VRUR01000002">
    <property type="protein sequence ID" value="TXN36304.1"/>
    <property type="molecule type" value="Genomic_DNA"/>
</dbReference>
<evidence type="ECO:0000313" key="2">
    <source>
        <dbReference type="EMBL" id="TXN36304.1"/>
    </source>
</evidence>
<evidence type="ECO:0000259" key="1">
    <source>
        <dbReference type="PROSITE" id="PS50943"/>
    </source>
</evidence>
<feature type="domain" description="HTH cro/C1-type" evidence="1">
    <location>
        <begin position="5"/>
        <end position="60"/>
    </location>
</feature>
<comment type="caution">
    <text evidence="2">The sequence shown here is derived from an EMBL/GenBank/DDBJ whole genome shotgun (WGS) entry which is preliminary data.</text>
</comment>
<accession>A0A5C8V420</accession>
<keyword evidence="3" id="KW-1185">Reference proteome</keyword>
<dbReference type="AlphaFoldDB" id="A0A5C8V420"/>
<dbReference type="GO" id="GO:0003677">
    <property type="term" value="F:DNA binding"/>
    <property type="evidence" value="ECO:0007669"/>
    <property type="project" value="InterPro"/>
</dbReference>
<gene>
    <name evidence="2" type="ORF">FVB32_14655</name>
</gene>
<dbReference type="SMART" id="SM00530">
    <property type="entry name" value="HTH_XRE"/>
    <property type="match status" value="1"/>
</dbReference>
<evidence type="ECO:0000313" key="3">
    <source>
        <dbReference type="Proteomes" id="UP000321456"/>
    </source>
</evidence>
<dbReference type="CDD" id="cd00093">
    <property type="entry name" value="HTH_XRE"/>
    <property type="match status" value="1"/>
</dbReference>
<organism evidence="2 3">
    <name type="scientific">Flagellimonas hymeniacidonis</name>
    <dbReference type="NCBI Taxonomy" id="2603628"/>
    <lineage>
        <taxon>Bacteria</taxon>
        <taxon>Pseudomonadati</taxon>
        <taxon>Bacteroidota</taxon>
        <taxon>Flavobacteriia</taxon>
        <taxon>Flavobacteriales</taxon>
        <taxon>Flavobacteriaceae</taxon>
        <taxon>Flagellimonas</taxon>
    </lineage>
</organism>
<dbReference type="Gene3D" id="1.10.260.40">
    <property type="entry name" value="lambda repressor-like DNA-binding domains"/>
    <property type="match status" value="1"/>
</dbReference>
<sequence length="123" mass="14084">MIERIQTIINHYSLTVSSFADKIGVQRSSVSHILNGRNRPSLDFVMKVVHSYPEVNLYWLLNGKGSFPHLEQTPNPPSLGIPPIPEKEHMELRKMESDGKKVEASRIVIFYTDGTFETFELKK</sequence>
<protein>
    <submittedName>
        <fullName evidence="2">Helix-turn-helix transcriptional regulator</fullName>
    </submittedName>
</protein>
<dbReference type="InterPro" id="IPR010982">
    <property type="entry name" value="Lambda_DNA-bd_dom_sf"/>
</dbReference>
<dbReference type="Pfam" id="PF01381">
    <property type="entry name" value="HTH_3"/>
    <property type="match status" value="1"/>
</dbReference>
<dbReference type="RefSeq" id="WP_147745075.1">
    <property type="nucleotide sequence ID" value="NZ_VRUR01000002.1"/>
</dbReference>
<proteinExistence type="predicted"/>
<dbReference type="Proteomes" id="UP000321456">
    <property type="component" value="Unassembled WGS sequence"/>
</dbReference>
<name>A0A5C8V420_9FLAO</name>
<dbReference type="InterPro" id="IPR001387">
    <property type="entry name" value="Cro/C1-type_HTH"/>
</dbReference>
<dbReference type="SUPFAM" id="SSF47413">
    <property type="entry name" value="lambda repressor-like DNA-binding domains"/>
    <property type="match status" value="1"/>
</dbReference>
<dbReference type="PROSITE" id="PS50943">
    <property type="entry name" value="HTH_CROC1"/>
    <property type="match status" value="1"/>
</dbReference>